<dbReference type="EMBL" id="QUSF01002013">
    <property type="protein sequence ID" value="RLV63759.1"/>
    <property type="molecule type" value="Genomic_DNA"/>
</dbReference>
<dbReference type="GO" id="GO:0035613">
    <property type="term" value="F:RNA stem-loop binding"/>
    <property type="evidence" value="ECO:0007669"/>
    <property type="project" value="TreeGrafter"/>
</dbReference>
<dbReference type="GO" id="GO:0004523">
    <property type="term" value="F:RNA-DNA hybrid ribonuclease activity"/>
    <property type="evidence" value="ECO:0007669"/>
    <property type="project" value="InterPro"/>
</dbReference>
<evidence type="ECO:0000256" key="6">
    <source>
        <dbReference type="ARBA" id="ARBA00022918"/>
    </source>
</evidence>
<dbReference type="SUPFAM" id="SSF56672">
    <property type="entry name" value="DNA/RNA polymerases"/>
    <property type="match status" value="1"/>
</dbReference>
<dbReference type="PANTHER" id="PTHR41694">
    <property type="entry name" value="ENDOGENOUS RETROVIRUS GROUP K MEMBER POL PROTEIN"/>
    <property type="match status" value="1"/>
</dbReference>
<gene>
    <name evidence="9" type="ORF">DV515_00017944</name>
</gene>
<dbReference type="InterPro" id="IPR043128">
    <property type="entry name" value="Rev_trsase/Diguanyl_cyclase"/>
</dbReference>
<accession>A0A3L8Q957</accession>
<dbReference type="Pfam" id="PF00075">
    <property type="entry name" value="RNase_H"/>
    <property type="match status" value="1"/>
</dbReference>
<keyword evidence="1" id="KW-0808">Transferase</keyword>
<dbReference type="Pfam" id="PF06817">
    <property type="entry name" value="RVT_thumb"/>
    <property type="match status" value="1"/>
</dbReference>
<dbReference type="PROSITE" id="PS50994">
    <property type="entry name" value="INTEGRASE"/>
    <property type="match status" value="1"/>
</dbReference>
<evidence type="ECO:0000256" key="3">
    <source>
        <dbReference type="ARBA" id="ARBA00022722"/>
    </source>
</evidence>
<evidence type="ECO:0000259" key="8">
    <source>
        <dbReference type="PROSITE" id="PS50994"/>
    </source>
</evidence>
<feature type="domain" description="RNase H type-1" evidence="7">
    <location>
        <begin position="25"/>
        <end position="197"/>
    </location>
</feature>
<keyword evidence="10" id="KW-1185">Reference proteome</keyword>
<dbReference type="PROSITE" id="PS50879">
    <property type="entry name" value="RNASE_H_1"/>
    <property type="match status" value="1"/>
</dbReference>
<keyword evidence="6" id="KW-0695">RNA-directed DNA polymerase</keyword>
<comment type="caution">
    <text evidence="9">The sequence shown here is derived from an EMBL/GenBank/DDBJ whole genome shotgun (WGS) entry which is preliminary data.</text>
</comment>
<dbReference type="Proteomes" id="UP000276834">
    <property type="component" value="Unassembled WGS sequence"/>
</dbReference>
<evidence type="ECO:0000256" key="1">
    <source>
        <dbReference type="ARBA" id="ARBA00022679"/>
    </source>
</evidence>
<sequence length="291" mass="33129">MSPEKIQRSAPWKYLGWLITDAQIRPQKLTLHANISTLHDAQRLFGDLQWVCTTVGITNDDLQPFLPWLHGSDANSPQVCTPEQQEALIWVSEKLQHDSLQTLELKAVCWAFQTWNKEPLNVVSDSLYVVGVVQRIEDALLRRTQNQRLGELFLQLRRVLKQRQHVFCIMHIRSHQCNRDLGEGDALVDAAVSYAVHVLPQNSFERARNIMGVPVEIKTDNSPSYVSKQVATFMQMGAGVKHTTGIPHSSTGQAIVERANRTLKEYLAKQKQSDEIDVFNRLSKVEKNLRS</sequence>
<dbReference type="InterPro" id="IPR012337">
    <property type="entry name" value="RNaseH-like_sf"/>
</dbReference>
<evidence type="ECO:0000313" key="10">
    <source>
        <dbReference type="Proteomes" id="UP000276834"/>
    </source>
</evidence>
<dbReference type="SUPFAM" id="SSF53098">
    <property type="entry name" value="Ribonuclease H-like"/>
    <property type="match status" value="1"/>
</dbReference>
<evidence type="ECO:0000256" key="4">
    <source>
        <dbReference type="ARBA" id="ARBA00022759"/>
    </source>
</evidence>
<dbReference type="AlphaFoldDB" id="A0A3L8Q957"/>
<name>A0A3L8Q957_CHLGU</name>
<feature type="domain" description="Integrase catalytic" evidence="8">
    <location>
        <begin position="189"/>
        <end position="291"/>
    </location>
</feature>
<dbReference type="InterPro" id="IPR001584">
    <property type="entry name" value="Integrase_cat-core"/>
</dbReference>
<keyword evidence="5" id="KW-0378">Hydrolase</keyword>
<evidence type="ECO:0000313" key="9">
    <source>
        <dbReference type="EMBL" id="RLV63759.1"/>
    </source>
</evidence>
<evidence type="ECO:0000259" key="7">
    <source>
        <dbReference type="PROSITE" id="PS50879"/>
    </source>
</evidence>
<dbReference type="Gene3D" id="3.30.420.10">
    <property type="entry name" value="Ribonuclease H-like superfamily/Ribonuclease H"/>
    <property type="match status" value="1"/>
</dbReference>
<dbReference type="InterPro" id="IPR036397">
    <property type="entry name" value="RNaseH_sf"/>
</dbReference>
<dbReference type="PANTHER" id="PTHR41694:SF3">
    <property type="entry name" value="RNA-DIRECTED DNA POLYMERASE-RELATED"/>
    <property type="match status" value="1"/>
</dbReference>
<dbReference type="InterPro" id="IPR002156">
    <property type="entry name" value="RNaseH_domain"/>
</dbReference>
<keyword evidence="2" id="KW-0548">Nucleotidyltransferase</keyword>
<evidence type="ECO:0000256" key="2">
    <source>
        <dbReference type="ARBA" id="ARBA00022695"/>
    </source>
</evidence>
<dbReference type="Gene3D" id="3.30.70.270">
    <property type="match status" value="1"/>
</dbReference>
<keyword evidence="3" id="KW-0540">Nuclease</keyword>
<keyword evidence="4" id="KW-0255">Endonuclease</keyword>
<proteinExistence type="predicted"/>
<evidence type="ECO:0000256" key="5">
    <source>
        <dbReference type="ARBA" id="ARBA00022801"/>
    </source>
</evidence>
<reference evidence="9 10" key="1">
    <citation type="journal article" date="2018" name="Proc. R. Soc. B">
        <title>A non-coding region near Follistatin controls head colour polymorphism in the Gouldian finch.</title>
        <authorList>
            <person name="Toomey M.B."/>
            <person name="Marques C.I."/>
            <person name="Andrade P."/>
            <person name="Araujo P.M."/>
            <person name="Sabatino S."/>
            <person name="Gazda M.A."/>
            <person name="Afonso S."/>
            <person name="Lopes R.J."/>
            <person name="Corbo J.C."/>
            <person name="Carneiro M."/>
        </authorList>
    </citation>
    <scope>NUCLEOTIDE SEQUENCE [LARGE SCALE GENOMIC DNA]</scope>
    <source>
        <strain evidence="9">Red01</strain>
        <tissue evidence="9">Muscle</tissue>
    </source>
</reference>
<dbReference type="OrthoDB" id="9319918at2759"/>
<dbReference type="GO" id="GO:0015074">
    <property type="term" value="P:DNA integration"/>
    <property type="evidence" value="ECO:0007669"/>
    <property type="project" value="InterPro"/>
</dbReference>
<dbReference type="GO" id="GO:0003964">
    <property type="term" value="F:RNA-directed DNA polymerase activity"/>
    <property type="evidence" value="ECO:0007669"/>
    <property type="project" value="UniProtKB-KW"/>
</dbReference>
<dbReference type="InterPro" id="IPR043502">
    <property type="entry name" value="DNA/RNA_pol_sf"/>
</dbReference>
<dbReference type="InterPro" id="IPR010661">
    <property type="entry name" value="RVT_thumb"/>
</dbReference>
<protein>
    <submittedName>
        <fullName evidence="9">Uncharacterized protein</fullName>
    </submittedName>
</protein>
<organism evidence="9 10">
    <name type="scientific">Chloebia gouldiae</name>
    <name type="common">Gouldian finch</name>
    <name type="synonym">Erythrura gouldiae</name>
    <dbReference type="NCBI Taxonomy" id="44316"/>
    <lineage>
        <taxon>Eukaryota</taxon>
        <taxon>Metazoa</taxon>
        <taxon>Chordata</taxon>
        <taxon>Craniata</taxon>
        <taxon>Vertebrata</taxon>
        <taxon>Euteleostomi</taxon>
        <taxon>Archelosauria</taxon>
        <taxon>Archosauria</taxon>
        <taxon>Dinosauria</taxon>
        <taxon>Saurischia</taxon>
        <taxon>Theropoda</taxon>
        <taxon>Coelurosauria</taxon>
        <taxon>Aves</taxon>
        <taxon>Neognathae</taxon>
        <taxon>Neoaves</taxon>
        <taxon>Telluraves</taxon>
        <taxon>Australaves</taxon>
        <taxon>Passeriformes</taxon>
        <taxon>Passeroidea</taxon>
        <taxon>Passeridae</taxon>
        <taxon>Chloebia</taxon>
    </lineage>
</organism>